<evidence type="ECO:0000256" key="1">
    <source>
        <dbReference type="SAM" id="MobiDB-lite"/>
    </source>
</evidence>
<feature type="region of interest" description="Disordered" evidence="1">
    <location>
        <begin position="120"/>
        <end position="140"/>
    </location>
</feature>
<evidence type="ECO:0000313" key="3">
    <source>
        <dbReference type="EMBL" id="KAK2086830.1"/>
    </source>
</evidence>
<protein>
    <recommendedName>
        <fullName evidence="2">Rho GTPase-activating protein 29/45 N-terminal domain-containing protein</fullName>
    </recommendedName>
</protein>
<dbReference type="EMBL" id="JASSZA010000019">
    <property type="protein sequence ID" value="KAK2086830.1"/>
    <property type="molecule type" value="Genomic_DNA"/>
</dbReference>
<dbReference type="Pfam" id="PF24235">
    <property type="entry name" value="RHG29_45_N"/>
    <property type="match status" value="1"/>
</dbReference>
<proteinExistence type="predicted"/>
<dbReference type="InterPro" id="IPR057028">
    <property type="entry name" value="RHG29_45_N"/>
</dbReference>
<reference evidence="3 4" key="1">
    <citation type="submission" date="2023-05" db="EMBL/GenBank/DDBJ databases">
        <title>B98-5 Cell Line De Novo Hybrid Assembly: An Optical Mapping Approach.</title>
        <authorList>
            <person name="Kananen K."/>
            <person name="Auerbach J.A."/>
            <person name="Kautto E."/>
            <person name="Blachly J.S."/>
        </authorList>
    </citation>
    <scope>NUCLEOTIDE SEQUENCE [LARGE SCALE GENOMIC DNA]</scope>
    <source>
        <strain evidence="3">B95-8</strain>
        <tissue evidence="3">Cell line</tissue>
    </source>
</reference>
<feature type="compositionally biased region" description="Low complexity" evidence="1">
    <location>
        <begin position="14"/>
        <end position="41"/>
    </location>
</feature>
<comment type="caution">
    <text evidence="3">The sequence shown here is derived from an EMBL/GenBank/DDBJ whole genome shotgun (WGS) entry which is preliminary data.</text>
</comment>
<name>A0ABQ9TQP9_SAGOE</name>
<keyword evidence="4" id="KW-1185">Reference proteome</keyword>
<evidence type="ECO:0000313" key="4">
    <source>
        <dbReference type="Proteomes" id="UP001266305"/>
    </source>
</evidence>
<feature type="domain" description="Rho GTPase-activating protein 29/45 N-terminal" evidence="2">
    <location>
        <begin position="202"/>
        <end position="274"/>
    </location>
</feature>
<dbReference type="Proteomes" id="UP001266305">
    <property type="component" value="Unassembled WGS sequence"/>
</dbReference>
<sequence>MAHMGRVDTPGPPRLFRGRLLPGLSFPSSPQQSPLRLAPPRVGGGRRRRRGGVSLAGAGPPDRPEPVWPLAATGDPLGQLPGPTRSGSPRPDGCAMCICGTANPALYEGPVRCRAGPRGDGTGARGVGSPSPSGSTWRSGRLLPAVGEQRLPRAGPGRAHLGIPRCAGVALGFGFPGWGGRTGTAGVRAPAAHAEGRVPGGKARRPLAHECLGEALRVMRQVISKYPLLNTVETLTAAGTLIAKVKAFHYECNNDLEKEEFEKALETIAVAFSST</sequence>
<gene>
    <name evidence="3" type="ORF">P7K49_032737</name>
</gene>
<organism evidence="3 4">
    <name type="scientific">Saguinus oedipus</name>
    <name type="common">Cotton-top tamarin</name>
    <name type="synonym">Oedipomidas oedipus</name>
    <dbReference type="NCBI Taxonomy" id="9490"/>
    <lineage>
        <taxon>Eukaryota</taxon>
        <taxon>Metazoa</taxon>
        <taxon>Chordata</taxon>
        <taxon>Craniata</taxon>
        <taxon>Vertebrata</taxon>
        <taxon>Euteleostomi</taxon>
        <taxon>Mammalia</taxon>
        <taxon>Eutheria</taxon>
        <taxon>Euarchontoglires</taxon>
        <taxon>Primates</taxon>
        <taxon>Haplorrhini</taxon>
        <taxon>Platyrrhini</taxon>
        <taxon>Cebidae</taxon>
        <taxon>Callitrichinae</taxon>
        <taxon>Saguinus</taxon>
    </lineage>
</organism>
<evidence type="ECO:0000259" key="2">
    <source>
        <dbReference type="Pfam" id="PF24235"/>
    </source>
</evidence>
<feature type="region of interest" description="Disordered" evidence="1">
    <location>
        <begin position="1"/>
        <end position="90"/>
    </location>
</feature>
<accession>A0ABQ9TQP9</accession>